<evidence type="ECO:0000256" key="11">
    <source>
        <dbReference type="ARBA" id="ARBA00047859"/>
    </source>
</evidence>
<evidence type="ECO:0000256" key="2">
    <source>
        <dbReference type="ARBA" id="ARBA00022630"/>
    </source>
</evidence>
<dbReference type="Proteomes" id="UP001597145">
    <property type="component" value="Unassembled WGS sequence"/>
</dbReference>
<comment type="caution">
    <text evidence="17">The sequence shown here is derived from an EMBL/GenBank/DDBJ whole genome shotgun (WGS) entry which is preliminary data.</text>
</comment>
<reference evidence="18" key="1">
    <citation type="journal article" date="2019" name="Int. J. Syst. Evol. Microbiol.">
        <title>The Global Catalogue of Microorganisms (GCM) 10K type strain sequencing project: providing services to taxonomists for standard genome sequencing and annotation.</title>
        <authorList>
            <consortium name="The Broad Institute Genomics Platform"/>
            <consortium name="The Broad Institute Genome Sequencing Center for Infectious Disease"/>
            <person name="Wu L."/>
            <person name="Ma J."/>
        </authorList>
    </citation>
    <scope>NUCLEOTIDE SEQUENCE [LARGE SCALE GENOMIC DNA]</scope>
    <source>
        <strain evidence="18">JCM 12165</strain>
    </source>
</reference>
<dbReference type="EMBL" id="JBHUCP010000004">
    <property type="protein sequence ID" value="MFD1529043.1"/>
    <property type="molecule type" value="Genomic_DNA"/>
</dbReference>
<dbReference type="InterPro" id="IPR023922">
    <property type="entry name" value="S04_starv_induced_SfnB"/>
</dbReference>
<evidence type="ECO:0000256" key="3">
    <source>
        <dbReference type="ARBA" id="ARBA00022643"/>
    </source>
</evidence>
<feature type="domain" description="Acyl-CoA dehydrogenase/oxidase N-terminal" evidence="15">
    <location>
        <begin position="18"/>
        <end position="119"/>
    </location>
</feature>
<proteinExistence type="inferred from homology"/>
<dbReference type="InterPro" id="IPR009100">
    <property type="entry name" value="AcylCoA_DH/oxidase_NM_dom_sf"/>
</dbReference>
<evidence type="ECO:0000256" key="8">
    <source>
        <dbReference type="ARBA" id="ARBA00034317"/>
    </source>
</evidence>
<evidence type="ECO:0000256" key="13">
    <source>
        <dbReference type="ARBA" id="ARBA00049456"/>
    </source>
</evidence>
<feature type="domain" description="Acyl-CoA dehydrogenase C-terminal" evidence="16">
    <location>
        <begin position="241"/>
        <end position="372"/>
    </location>
</feature>
<dbReference type="Pfam" id="PF02770">
    <property type="entry name" value="Acyl-CoA_dh_M"/>
    <property type="match status" value="1"/>
</dbReference>
<evidence type="ECO:0000259" key="16">
    <source>
        <dbReference type="Pfam" id="PF08028"/>
    </source>
</evidence>
<dbReference type="Gene3D" id="1.20.140.10">
    <property type="entry name" value="Butyryl-CoA Dehydrogenase, subunit A, domain 3"/>
    <property type="match status" value="1"/>
</dbReference>
<dbReference type="PANTHER" id="PTHR43884">
    <property type="entry name" value="ACYL-COA DEHYDROGENASE"/>
    <property type="match status" value="1"/>
</dbReference>
<keyword evidence="3" id="KW-0288">FMN</keyword>
<evidence type="ECO:0000256" key="10">
    <source>
        <dbReference type="ARBA" id="ARBA00034345"/>
    </source>
</evidence>
<evidence type="ECO:0000259" key="15">
    <source>
        <dbReference type="Pfam" id="PF02771"/>
    </source>
</evidence>
<comment type="similarity">
    <text evidence="8">Belongs to the DszC flavin monooxygenase family.</text>
</comment>
<dbReference type="GO" id="GO:0016491">
    <property type="term" value="F:oxidoreductase activity"/>
    <property type="evidence" value="ECO:0007669"/>
    <property type="project" value="UniProtKB-KW"/>
</dbReference>
<comment type="subcellular location">
    <subcellularLocation>
        <location evidence="1">Cytoplasm</location>
    </subcellularLocation>
</comment>
<dbReference type="SUPFAM" id="SSF47203">
    <property type="entry name" value="Acyl-CoA dehydrogenase C-terminal domain-like"/>
    <property type="match status" value="1"/>
</dbReference>
<dbReference type="InterPro" id="IPR036250">
    <property type="entry name" value="AcylCo_DH-like_C"/>
</dbReference>
<name>A0ABW4FEB1_9PSEU</name>
<comment type="catalytic activity">
    <reaction evidence="13">
        <text>dibenzothiophene + 2 FMNH2 + 2 O2 = dibenzothiophene 5,5-dioxide + 2 FMN + 2 H2O + 2 H(+)</text>
        <dbReference type="Rhea" id="RHEA:49072"/>
        <dbReference type="ChEBI" id="CHEBI:15377"/>
        <dbReference type="ChEBI" id="CHEBI:15378"/>
        <dbReference type="ChEBI" id="CHEBI:15379"/>
        <dbReference type="ChEBI" id="CHEBI:23681"/>
        <dbReference type="ChEBI" id="CHEBI:57618"/>
        <dbReference type="ChEBI" id="CHEBI:58210"/>
        <dbReference type="ChEBI" id="CHEBI:90356"/>
        <dbReference type="EC" id="1.14.14.21"/>
    </reaction>
</comment>
<evidence type="ECO:0000256" key="6">
    <source>
        <dbReference type="ARBA" id="ARBA00023033"/>
    </source>
</evidence>
<dbReference type="EC" id="1.14.14.21" evidence="9"/>
<dbReference type="PIRSF" id="PIRSF016578">
    <property type="entry name" value="HsaA"/>
    <property type="match status" value="1"/>
</dbReference>
<evidence type="ECO:0000256" key="4">
    <source>
        <dbReference type="ARBA" id="ARBA00022741"/>
    </source>
</evidence>
<comment type="catalytic activity">
    <reaction evidence="11">
        <text>dibenzothiophene + FMNH2 + O2 = dibenzothiophene 5-oxide + FMN + H2O + H(+)</text>
        <dbReference type="Rhea" id="RHEA:49076"/>
        <dbReference type="ChEBI" id="CHEBI:15377"/>
        <dbReference type="ChEBI" id="CHEBI:15378"/>
        <dbReference type="ChEBI" id="CHEBI:15379"/>
        <dbReference type="ChEBI" id="CHEBI:23681"/>
        <dbReference type="ChEBI" id="CHEBI:23683"/>
        <dbReference type="ChEBI" id="CHEBI:57618"/>
        <dbReference type="ChEBI" id="CHEBI:58210"/>
    </reaction>
</comment>
<evidence type="ECO:0000313" key="18">
    <source>
        <dbReference type="Proteomes" id="UP001597145"/>
    </source>
</evidence>
<sequence length="398" mass="41889">MTTTAAVPVLADAAEALAVARAFASDLAAGDSERDAQRRLPRAEVAALAASGLLGVTVPRRFGGADVSARTMGDLMAVLAEGDASVGQIPQNHYFFVQVLTEAASPEQQEFFFGEVLAGRHFGNALSEKGTRTAAEYAIRFERRPGGDVLIDGTKYYATGSPFAPWIPIYASDAGDRKVAAWVPADAPGVTVENDWAGMGQRTTGSGTVRFEEVVIPAAYVVPTWTIFERPEVFGAFGNYLHAAIDVGIADAALRDGRDLIHRVARPWGEAGVASAAEDPLVVHGFGDLALRVRAARALLHEAGDAIDAARADLTVASAAEASVAVAAARAEADTAAVGVAADVFALIGARAAADGLNLHRHWRNARTHTLHDPRRMKIQHIGNHALNDVPPPSNGWI</sequence>
<keyword evidence="2" id="KW-0285">Flavoprotein</keyword>
<evidence type="ECO:0000259" key="14">
    <source>
        <dbReference type="Pfam" id="PF02770"/>
    </source>
</evidence>
<accession>A0ABW4FEB1</accession>
<dbReference type="PANTHER" id="PTHR43884:SF12">
    <property type="entry name" value="ISOVALERYL-COA DEHYDROGENASE, MITOCHONDRIAL-RELATED"/>
    <property type="match status" value="1"/>
</dbReference>
<dbReference type="InterPro" id="IPR013107">
    <property type="entry name" value="Acyl-CoA_DH_C"/>
</dbReference>
<keyword evidence="4" id="KW-0547">Nucleotide-binding</keyword>
<comment type="pathway">
    <text evidence="7">Sulfur metabolism; dibenzothiophene degradation.</text>
</comment>
<dbReference type="InterPro" id="IPR006091">
    <property type="entry name" value="Acyl-CoA_Oxase/DH_mid-dom"/>
</dbReference>
<dbReference type="Pfam" id="PF02771">
    <property type="entry name" value="Acyl-CoA_dh_N"/>
    <property type="match status" value="1"/>
</dbReference>
<protein>
    <recommendedName>
        <fullName evidence="10">Dibenzothiophene monooxygenase</fullName>
        <ecNumber evidence="9">1.14.14.21</ecNumber>
    </recommendedName>
</protein>
<evidence type="ECO:0000256" key="9">
    <source>
        <dbReference type="ARBA" id="ARBA00034328"/>
    </source>
</evidence>
<feature type="domain" description="Acyl-CoA oxidase/dehydrogenase middle" evidence="14">
    <location>
        <begin position="127"/>
        <end position="214"/>
    </location>
</feature>
<organism evidence="17 18">
    <name type="scientific">Pseudonocardia aurantiaca</name>
    <dbReference type="NCBI Taxonomy" id="75290"/>
    <lineage>
        <taxon>Bacteria</taxon>
        <taxon>Bacillati</taxon>
        <taxon>Actinomycetota</taxon>
        <taxon>Actinomycetes</taxon>
        <taxon>Pseudonocardiales</taxon>
        <taxon>Pseudonocardiaceae</taxon>
        <taxon>Pseudonocardia</taxon>
    </lineage>
</organism>
<dbReference type="RefSeq" id="WP_343974849.1">
    <property type="nucleotide sequence ID" value="NZ_BAAAJG010000008.1"/>
</dbReference>
<dbReference type="Gene3D" id="2.40.110.10">
    <property type="entry name" value="Butyryl-CoA Dehydrogenase, subunit A, domain 2"/>
    <property type="match status" value="1"/>
</dbReference>
<dbReference type="SUPFAM" id="SSF56645">
    <property type="entry name" value="Acyl-CoA dehydrogenase NM domain-like"/>
    <property type="match status" value="1"/>
</dbReference>
<evidence type="ECO:0000256" key="1">
    <source>
        <dbReference type="ARBA" id="ARBA00004496"/>
    </source>
</evidence>
<keyword evidence="5 17" id="KW-0560">Oxidoreductase</keyword>
<evidence type="ECO:0000313" key="17">
    <source>
        <dbReference type="EMBL" id="MFD1529043.1"/>
    </source>
</evidence>
<gene>
    <name evidence="17" type="ORF">ACFSCY_06285</name>
</gene>
<dbReference type="InterPro" id="IPR046373">
    <property type="entry name" value="Acyl-CoA_Oxase/DH_mid-dom_sf"/>
</dbReference>
<dbReference type="InterPro" id="IPR037069">
    <property type="entry name" value="AcylCoA_DH/ox_N_sf"/>
</dbReference>
<comment type="catalytic activity">
    <reaction evidence="12">
        <text>dibenzothiophene 5-oxide + FMNH2 + O2 = dibenzothiophene 5,5-dioxide + FMN + H2O + H(+)</text>
        <dbReference type="Rhea" id="RHEA:49080"/>
        <dbReference type="ChEBI" id="CHEBI:15377"/>
        <dbReference type="ChEBI" id="CHEBI:15378"/>
        <dbReference type="ChEBI" id="CHEBI:15379"/>
        <dbReference type="ChEBI" id="CHEBI:23683"/>
        <dbReference type="ChEBI" id="CHEBI:57618"/>
        <dbReference type="ChEBI" id="CHEBI:58210"/>
        <dbReference type="ChEBI" id="CHEBI:90356"/>
    </reaction>
</comment>
<dbReference type="NCBIfam" id="TIGR04022">
    <property type="entry name" value="sulfur_SfnB"/>
    <property type="match status" value="1"/>
</dbReference>
<keyword evidence="18" id="KW-1185">Reference proteome</keyword>
<evidence type="ECO:0000256" key="5">
    <source>
        <dbReference type="ARBA" id="ARBA00023002"/>
    </source>
</evidence>
<evidence type="ECO:0000256" key="7">
    <source>
        <dbReference type="ARBA" id="ARBA00034307"/>
    </source>
</evidence>
<evidence type="ECO:0000256" key="12">
    <source>
        <dbReference type="ARBA" id="ARBA00048445"/>
    </source>
</evidence>
<keyword evidence="6" id="KW-0503">Monooxygenase</keyword>
<dbReference type="InterPro" id="IPR013786">
    <property type="entry name" value="AcylCoA_DH/ox_N"/>
</dbReference>
<dbReference type="Pfam" id="PF08028">
    <property type="entry name" value="Acyl-CoA_dh_2"/>
    <property type="match status" value="1"/>
</dbReference>
<dbReference type="Gene3D" id="1.10.540.10">
    <property type="entry name" value="Acyl-CoA dehydrogenase/oxidase, N-terminal domain"/>
    <property type="match status" value="1"/>
</dbReference>